<evidence type="ECO:0000256" key="1">
    <source>
        <dbReference type="SAM" id="MobiDB-lite"/>
    </source>
</evidence>
<accession>A0A8H7A9P0</accession>
<keyword evidence="3" id="KW-1185">Reference proteome</keyword>
<dbReference type="Proteomes" id="UP000606974">
    <property type="component" value="Unassembled WGS sequence"/>
</dbReference>
<protein>
    <submittedName>
        <fullName evidence="2">Uncharacterized protein</fullName>
    </submittedName>
</protein>
<proteinExistence type="predicted"/>
<feature type="compositionally biased region" description="Low complexity" evidence="1">
    <location>
        <begin position="95"/>
        <end position="108"/>
    </location>
</feature>
<reference evidence="2" key="1">
    <citation type="submission" date="2020-02" db="EMBL/GenBank/DDBJ databases">
        <authorList>
            <person name="Palmer J.M."/>
        </authorList>
    </citation>
    <scope>NUCLEOTIDE SEQUENCE</scope>
    <source>
        <strain evidence="2">EPUS1.4</strain>
        <tissue evidence="2">Thallus</tissue>
    </source>
</reference>
<evidence type="ECO:0000313" key="2">
    <source>
        <dbReference type="EMBL" id="KAF7503166.1"/>
    </source>
</evidence>
<name>A0A8H7A9P0_9EURO</name>
<evidence type="ECO:0000313" key="3">
    <source>
        <dbReference type="Proteomes" id="UP000606974"/>
    </source>
</evidence>
<feature type="region of interest" description="Disordered" evidence="1">
    <location>
        <begin position="56"/>
        <end position="129"/>
    </location>
</feature>
<organism evidence="2 3">
    <name type="scientific">Endocarpon pusillum</name>
    <dbReference type="NCBI Taxonomy" id="364733"/>
    <lineage>
        <taxon>Eukaryota</taxon>
        <taxon>Fungi</taxon>
        <taxon>Dikarya</taxon>
        <taxon>Ascomycota</taxon>
        <taxon>Pezizomycotina</taxon>
        <taxon>Eurotiomycetes</taxon>
        <taxon>Chaetothyriomycetidae</taxon>
        <taxon>Verrucariales</taxon>
        <taxon>Verrucariaceae</taxon>
        <taxon>Endocarpon</taxon>
    </lineage>
</organism>
<gene>
    <name evidence="2" type="ORF">GJ744_004236</name>
</gene>
<feature type="compositionally biased region" description="Basic residues" evidence="1">
    <location>
        <begin position="77"/>
        <end position="86"/>
    </location>
</feature>
<comment type="caution">
    <text evidence="2">The sequence shown here is derived from an EMBL/GenBank/DDBJ whole genome shotgun (WGS) entry which is preliminary data.</text>
</comment>
<feature type="compositionally biased region" description="Basic and acidic residues" evidence="1">
    <location>
        <begin position="62"/>
        <end position="76"/>
    </location>
</feature>
<dbReference type="EMBL" id="JAACFV010000193">
    <property type="protein sequence ID" value="KAF7503166.1"/>
    <property type="molecule type" value="Genomic_DNA"/>
</dbReference>
<sequence>MAQRLGRRALQHLGRRPAPDRLLDAADVEQAVMQMLEHAIPRRAGEEGAVHVDAVAGQEGRLAGRDVPPDVGEERLGRHHGRRRRRAEAGRHQAARAVRAAAPGVHGAQGRGRRLDHGVEAGGVEELEP</sequence>
<dbReference type="AlphaFoldDB" id="A0A8H7A9P0"/>